<sequence>MKEEINSEIFLRPRFSIDVEENEIILLERIQNEFKKAAKEYKAKVVDSHIFIDVPEKDAHFWSPQLHIEVVEKTTSSSTVKGLFGPKPQVWTLFMFLHFIVGGAFITFISMLYIKYSLGESLVFPIVMTITLPIVWTLLYVLGRLGRATGKKQMRDLHRLLMDAISSEN</sequence>
<dbReference type="Proteomes" id="UP001257277">
    <property type="component" value="Unassembled WGS sequence"/>
</dbReference>
<name>A0ABU3LB74_9FLAO</name>
<reference evidence="2 3" key="1">
    <citation type="submission" date="2023-09" db="EMBL/GenBank/DDBJ databases">
        <title>Novel taxa isolated from Blanes Bay.</title>
        <authorList>
            <person name="Rey-Velasco X."/>
            <person name="Lucena T."/>
        </authorList>
    </citation>
    <scope>NUCLEOTIDE SEQUENCE [LARGE SCALE GENOMIC DNA]</scope>
    <source>
        <strain evidence="2 3">S356</strain>
    </source>
</reference>
<protein>
    <submittedName>
        <fullName evidence="2">GTP-binding protein</fullName>
    </submittedName>
</protein>
<dbReference type="EMBL" id="JAVTTO010000001">
    <property type="protein sequence ID" value="MDT7830925.1"/>
    <property type="molecule type" value="Genomic_DNA"/>
</dbReference>
<keyword evidence="1" id="KW-1133">Transmembrane helix</keyword>
<accession>A0ABU3LB74</accession>
<feature type="transmembrane region" description="Helical" evidence="1">
    <location>
        <begin position="122"/>
        <end position="142"/>
    </location>
</feature>
<evidence type="ECO:0000313" key="2">
    <source>
        <dbReference type="EMBL" id="MDT7830925.1"/>
    </source>
</evidence>
<comment type="caution">
    <text evidence="2">The sequence shown here is derived from an EMBL/GenBank/DDBJ whole genome shotgun (WGS) entry which is preliminary data.</text>
</comment>
<organism evidence="2 3">
    <name type="scientific">Asprobacillus argus</name>
    <dbReference type="NCBI Taxonomy" id="3076534"/>
    <lineage>
        <taxon>Bacteria</taxon>
        <taxon>Pseudomonadati</taxon>
        <taxon>Bacteroidota</taxon>
        <taxon>Flavobacteriia</taxon>
        <taxon>Flavobacteriales</taxon>
        <taxon>Flavobacteriaceae</taxon>
        <taxon>Asprobacillus</taxon>
    </lineage>
</organism>
<dbReference type="RefSeq" id="WP_349240181.1">
    <property type="nucleotide sequence ID" value="NZ_JAVTTO010000001.1"/>
</dbReference>
<feature type="transmembrane region" description="Helical" evidence="1">
    <location>
        <begin position="90"/>
        <end position="116"/>
    </location>
</feature>
<keyword evidence="3" id="KW-1185">Reference proteome</keyword>
<keyword evidence="1" id="KW-0812">Transmembrane</keyword>
<proteinExistence type="predicted"/>
<keyword evidence="1" id="KW-0472">Membrane</keyword>
<evidence type="ECO:0000256" key="1">
    <source>
        <dbReference type="SAM" id="Phobius"/>
    </source>
</evidence>
<gene>
    <name evidence="2" type="ORF">RQM59_00955</name>
</gene>
<evidence type="ECO:0000313" key="3">
    <source>
        <dbReference type="Proteomes" id="UP001257277"/>
    </source>
</evidence>